<evidence type="ECO:0000256" key="3">
    <source>
        <dbReference type="ARBA" id="ARBA00022705"/>
    </source>
</evidence>
<dbReference type="EMBL" id="NITZ01000038">
    <property type="protein sequence ID" value="PHM46572.1"/>
    <property type="molecule type" value="Genomic_DNA"/>
</dbReference>
<feature type="domain" description="SF4 helicase" evidence="12">
    <location>
        <begin position="170"/>
        <end position="442"/>
    </location>
</feature>
<evidence type="ECO:0000256" key="5">
    <source>
        <dbReference type="ARBA" id="ARBA00022801"/>
    </source>
</evidence>
<keyword evidence="4" id="KW-0547">Nucleotide-binding</keyword>
<keyword evidence="14" id="KW-1185">Reference proteome</keyword>
<keyword evidence="6 13" id="KW-0347">Helicase</keyword>
<dbReference type="Proteomes" id="UP000221980">
    <property type="component" value="Unassembled WGS sequence"/>
</dbReference>
<dbReference type="Gene3D" id="1.10.860.10">
    <property type="entry name" value="DNAb Helicase, Chain A"/>
    <property type="match status" value="1"/>
</dbReference>
<dbReference type="InterPro" id="IPR016136">
    <property type="entry name" value="DNA_helicase_N/primase_C"/>
</dbReference>
<comment type="catalytic activity">
    <reaction evidence="11">
        <text>ATP + H2O = ADP + phosphate + H(+)</text>
        <dbReference type="Rhea" id="RHEA:13065"/>
        <dbReference type="ChEBI" id="CHEBI:15377"/>
        <dbReference type="ChEBI" id="CHEBI:15378"/>
        <dbReference type="ChEBI" id="CHEBI:30616"/>
        <dbReference type="ChEBI" id="CHEBI:43474"/>
        <dbReference type="ChEBI" id="CHEBI:456216"/>
        <dbReference type="EC" id="5.6.2.3"/>
    </reaction>
</comment>
<keyword evidence="9" id="KW-0413">Isomerase</keyword>
<evidence type="ECO:0000256" key="1">
    <source>
        <dbReference type="ARBA" id="ARBA00008428"/>
    </source>
</evidence>
<keyword evidence="8" id="KW-0238">DNA-binding</keyword>
<evidence type="ECO:0000256" key="10">
    <source>
        <dbReference type="ARBA" id="ARBA00044969"/>
    </source>
</evidence>
<dbReference type="GO" id="GO:0043139">
    <property type="term" value="F:5'-3' DNA helicase activity"/>
    <property type="evidence" value="ECO:0007669"/>
    <property type="project" value="UniProtKB-EC"/>
</dbReference>
<dbReference type="EC" id="5.6.2.3" evidence="10"/>
<evidence type="ECO:0000256" key="4">
    <source>
        <dbReference type="ARBA" id="ARBA00022741"/>
    </source>
</evidence>
<evidence type="ECO:0000256" key="2">
    <source>
        <dbReference type="ARBA" id="ARBA00022515"/>
    </source>
</evidence>
<dbReference type="GO" id="GO:0016787">
    <property type="term" value="F:hydrolase activity"/>
    <property type="evidence" value="ECO:0007669"/>
    <property type="project" value="UniProtKB-KW"/>
</dbReference>
<dbReference type="CDD" id="cd00984">
    <property type="entry name" value="DnaB_C"/>
    <property type="match status" value="1"/>
</dbReference>
<dbReference type="GO" id="GO:0006269">
    <property type="term" value="P:DNA replication, synthesis of primer"/>
    <property type="evidence" value="ECO:0007669"/>
    <property type="project" value="UniProtKB-KW"/>
</dbReference>
<sequence length="462" mass="51097">MNDYIDNSYEFESSVIGGLLVSGLTQDANDVLATLEHEAFGSPFYRDTFKTIRSQAKNRGMIDPLMVADAMGEDNFANVMWAAKNCPSAANLKGYANMVSANYERRRMIELMDEARVLIQNGTIESAAESMDWFISQVSEVRKPRDEIRPLHVSELLEDYTEVLEKRLKNGEQSDTLKTGIDELDEITGGINPVDLVVVAARPGMGKTEFSLKVAEGVASQTITGTDQQRGVLIFSMEMDSQQIIERQLAGASNLAVSSLRNPARMDDEGWGRVAGGIGRLQGLDVWVVDASKLSVEQIAAISRRHKKAHPALSLIMVDYLGLIDKPKAERNDLAVAHISSSLKRLAKDLKTPVMSLSQLSRDVEKRTNKRPVNADLRDSGSVEQDADSIIMLYRDAVYNENSPAAPYAEIIVTKNRFGQLGTVYQRFKNGHFLPVDQDEAARVCQSSDNKPHKRFAKGANV</sequence>
<proteinExistence type="inferred from homology"/>
<evidence type="ECO:0000256" key="9">
    <source>
        <dbReference type="ARBA" id="ARBA00023235"/>
    </source>
</evidence>
<dbReference type="OrthoDB" id="9773982at2"/>
<dbReference type="InterPro" id="IPR027417">
    <property type="entry name" value="P-loop_NTPase"/>
</dbReference>
<comment type="similarity">
    <text evidence="1">Belongs to the helicase family. DnaB subfamily.</text>
</comment>
<dbReference type="SUPFAM" id="SSF52540">
    <property type="entry name" value="P-loop containing nucleoside triphosphate hydrolases"/>
    <property type="match status" value="1"/>
</dbReference>
<dbReference type="GO" id="GO:0005524">
    <property type="term" value="F:ATP binding"/>
    <property type="evidence" value="ECO:0007669"/>
    <property type="project" value="UniProtKB-KW"/>
</dbReference>
<evidence type="ECO:0000313" key="13">
    <source>
        <dbReference type="EMBL" id="PHM46572.1"/>
    </source>
</evidence>
<protein>
    <recommendedName>
        <fullName evidence="10">DNA 5'-3' helicase</fullName>
        <ecNumber evidence="10">5.6.2.3</ecNumber>
    </recommendedName>
</protein>
<dbReference type="Pfam" id="PF03796">
    <property type="entry name" value="DnaB_C"/>
    <property type="match status" value="1"/>
</dbReference>
<evidence type="ECO:0000313" key="14">
    <source>
        <dbReference type="Proteomes" id="UP000221980"/>
    </source>
</evidence>
<organism evidence="13 14">
    <name type="scientific">Xenorhabdus miraniensis</name>
    <dbReference type="NCBI Taxonomy" id="351674"/>
    <lineage>
        <taxon>Bacteria</taxon>
        <taxon>Pseudomonadati</taxon>
        <taxon>Pseudomonadota</taxon>
        <taxon>Gammaproteobacteria</taxon>
        <taxon>Enterobacterales</taxon>
        <taxon>Morganellaceae</taxon>
        <taxon>Xenorhabdus</taxon>
    </lineage>
</organism>
<reference evidence="13 14" key="1">
    <citation type="journal article" date="2017" name="Nat. Microbiol.">
        <title>Natural product diversity associated with the nematode symbionts Photorhabdus and Xenorhabdus.</title>
        <authorList>
            <person name="Tobias N.J."/>
            <person name="Wolff H."/>
            <person name="Djahanschiri B."/>
            <person name="Grundmann F."/>
            <person name="Kronenwerth M."/>
            <person name="Shi Y.M."/>
            <person name="Simonyi S."/>
            <person name="Grun P."/>
            <person name="Shapiro-Ilan D."/>
            <person name="Pidot S.J."/>
            <person name="Stinear T.P."/>
            <person name="Ebersberger I."/>
            <person name="Bode H.B."/>
        </authorList>
    </citation>
    <scope>NUCLEOTIDE SEQUENCE [LARGE SCALE GENOMIC DNA]</scope>
    <source>
        <strain evidence="13 14">DSM 17902</strain>
    </source>
</reference>
<evidence type="ECO:0000256" key="8">
    <source>
        <dbReference type="ARBA" id="ARBA00023125"/>
    </source>
</evidence>
<accession>A0A2D0JJW1</accession>
<keyword evidence="5" id="KW-0378">Hydrolase</keyword>
<dbReference type="GO" id="GO:1990077">
    <property type="term" value="C:primosome complex"/>
    <property type="evidence" value="ECO:0007669"/>
    <property type="project" value="UniProtKB-KW"/>
</dbReference>
<dbReference type="InterPro" id="IPR036185">
    <property type="entry name" value="DNA_heli_DnaB-like_N_sf"/>
</dbReference>
<keyword evidence="3" id="KW-0235">DNA replication</keyword>
<dbReference type="PANTHER" id="PTHR30153:SF2">
    <property type="entry name" value="REPLICATIVE DNA HELICASE"/>
    <property type="match status" value="1"/>
</dbReference>
<dbReference type="GO" id="GO:0003677">
    <property type="term" value="F:DNA binding"/>
    <property type="evidence" value="ECO:0007669"/>
    <property type="project" value="UniProtKB-KW"/>
</dbReference>
<dbReference type="InterPro" id="IPR007693">
    <property type="entry name" value="DNA_helicase_DnaB-like_N"/>
</dbReference>
<dbReference type="SUPFAM" id="SSF48024">
    <property type="entry name" value="N-terminal domain of DnaB helicase"/>
    <property type="match status" value="1"/>
</dbReference>
<dbReference type="PROSITE" id="PS51199">
    <property type="entry name" value="SF4_HELICASE"/>
    <property type="match status" value="1"/>
</dbReference>
<evidence type="ECO:0000256" key="11">
    <source>
        <dbReference type="ARBA" id="ARBA00048954"/>
    </source>
</evidence>
<evidence type="ECO:0000256" key="6">
    <source>
        <dbReference type="ARBA" id="ARBA00022806"/>
    </source>
</evidence>
<dbReference type="Pfam" id="PF00772">
    <property type="entry name" value="DnaB"/>
    <property type="match status" value="1"/>
</dbReference>
<dbReference type="InterPro" id="IPR007694">
    <property type="entry name" value="DNA_helicase_DnaB-like_C"/>
</dbReference>
<evidence type="ECO:0000259" key="12">
    <source>
        <dbReference type="PROSITE" id="PS51199"/>
    </source>
</evidence>
<keyword evidence="2" id="KW-0639">Primosome</keyword>
<dbReference type="GO" id="GO:0005829">
    <property type="term" value="C:cytosol"/>
    <property type="evidence" value="ECO:0007669"/>
    <property type="project" value="TreeGrafter"/>
</dbReference>
<name>A0A2D0JJW1_9GAMM</name>
<keyword evidence="7" id="KW-0067">ATP-binding</keyword>
<dbReference type="Gene3D" id="3.40.50.300">
    <property type="entry name" value="P-loop containing nucleotide triphosphate hydrolases"/>
    <property type="match status" value="1"/>
</dbReference>
<comment type="caution">
    <text evidence="13">The sequence shown here is derived from an EMBL/GenBank/DDBJ whole genome shotgun (WGS) entry which is preliminary data.</text>
</comment>
<gene>
    <name evidence="13" type="ORF">Xmir_04137</name>
</gene>
<evidence type="ECO:0000256" key="7">
    <source>
        <dbReference type="ARBA" id="ARBA00022840"/>
    </source>
</evidence>
<dbReference type="RefSeq" id="WP_099115897.1">
    <property type="nucleotide sequence ID" value="NZ_CAWNQI010000071.1"/>
</dbReference>
<dbReference type="AlphaFoldDB" id="A0A2D0JJW1"/>
<dbReference type="PANTHER" id="PTHR30153">
    <property type="entry name" value="REPLICATIVE DNA HELICASE DNAB"/>
    <property type="match status" value="1"/>
</dbReference>